<evidence type="ECO:0000256" key="1">
    <source>
        <dbReference type="ARBA" id="ARBA00022801"/>
    </source>
</evidence>
<dbReference type="PANTHER" id="PTHR48081:SF8">
    <property type="entry name" value="ALPHA_BETA HYDROLASE FOLD-3 DOMAIN-CONTAINING PROTEIN-RELATED"/>
    <property type="match status" value="1"/>
</dbReference>
<protein>
    <submittedName>
        <fullName evidence="3">Acetyl esterase/lipase</fullName>
    </submittedName>
</protein>
<dbReference type="InterPro" id="IPR050300">
    <property type="entry name" value="GDXG_lipolytic_enzyme"/>
</dbReference>
<proteinExistence type="predicted"/>
<name>A0ABT9Y2M9_9BACI</name>
<dbReference type="SUPFAM" id="SSF53474">
    <property type="entry name" value="alpha/beta-Hydrolases"/>
    <property type="match status" value="1"/>
</dbReference>
<dbReference type="EMBL" id="JAUSTW010000016">
    <property type="protein sequence ID" value="MDQ0202071.1"/>
    <property type="molecule type" value="Genomic_DNA"/>
</dbReference>
<organism evidence="3 4">
    <name type="scientific">Neobacillus ginsengisoli</name>
    <dbReference type="NCBI Taxonomy" id="904295"/>
    <lineage>
        <taxon>Bacteria</taxon>
        <taxon>Bacillati</taxon>
        <taxon>Bacillota</taxon>
        <taxon>Bacilli</taxon>
        <taxon>Bacillales</taxon>
        <taxon>Bacillaceae</taxon>
        <taxon>Neobacillus</taxon>
    </lineage>
</organism>
<feature type="domain" description="Alpha/beta hydrolase fold-3" evidence="2">
    <location>
        <begin position="78"/>
        <end position="283"/>
    </location>
</feature>
<dbReference type="Proteomes" id="UP001224122">
    <property type="component" value="Unassembled WGS sequence"/>
</dbReference>
<dbReference type="Gene3D" id="3.40.50.1820">
    <property type="entry name" value="alpha/beta hydrolase"/>
    <property type="match status" value="1"/>
</dbReference>
<reference evidence="3 4" key="1">
    <citation type="submission" date="2023-07" db="EMBL/GenBank/DDBJ databases">
        <title>Genomic Encyclopedia of Type Strains, Phase IV (KMG-IV): sequencing the most valuable type-strain genomes for metagenomic binning, comparative biology and taxonomic classification.</title>
        <authorList>
            <person name="Goeker M."/>
        </authorList>
    </citation>
    <scope>NUCLEOTIDE SEQUENCE [LARGE SCALE GENOMIC DNA]</scope>
    <source>
        <strain evidence="3 4">DSM 27594</strain>
    </source>
</reference>
<dbReference type="RefSeq" id="WP_307413930.1">
    <property type="nucleotide sequence ID" value="NZ_JAUSTW010000016.1"/>
</dbReference>
<evidence type="ECO:0000313" key="4">
    <source>
        <dbReference type="Proteomes" id="UP001224122"/>
    </source>
</evidence>
<gene>
    <name evidence="3" type="ORF">J2S10_005300</name>
</gene>
<evidence type="ECO:0000313" key="3">
    <source>
        <dbReference type="EMBL" id="MDQ0202071.1"/>
    </source>
</evidence>
<sequence length="310" mass="34820">MEQRVHPDLKDVFSSLTDMILSEETLNDIRNKGKQAIVSYKNEYLLLEEQWIPGLKDTPKVSVKIYRPKKQETMLPGVLYIHGGGYIFGSVEGNDAKCGEIIEAVNCVVVSVDYRLAPEHPYPAAIEDCYAALTWFSQNASSLNVDVDRIAVVGGSTGGGLTAALSLMARDRKGPKIKFQMPLFPMIDDRCNSESCNEITDKRVWCKEFNMFAWKMYLKNVTGDIPMYAAPARVKDYSNLPPTYSAVGELDPFRDETIKYVMNLTNAGVPVEFHLYPGCFHEFEAIEPKASISQLATKETYRALKEALYN</sequence>
<comment type="caution">
    <text evidence="3">The sequence shown here is derived from an EMBL/GenBank/DDBJ whole genome shotgun (WGS) entry which is preliminary data.</text>
</comment>
<dbReference type="InterPro" id="IPR029058">
    <property type="entry name" value="AB_hydrolase_fold"/>
</dbReference>
<dbReference type="InterPro" id="IPR013094">
    <property type="entry name" value="AB_hydrolase_3"/>
</dbReference>
<keyword evidence="4" id="KW-1185">Reference proteome</keyword>
<dbReference type="Pfam" id="PF07859">
    <property type="entry name" value="Abhydrolase_3"/>
    <property type="match status" value="1"/>
</dbReference>
<evidence type="ECO:0000259" key="2">
    <source>
        <dbReference type="Pfam" id="PF07859"/>
    </source>
</evidence>
<accession>A0ABT9Y2M9</accession>
<dbReference type="PANTHER" id="PTHR48081">
    <property type="entry name" value="AB HYDROLASE SUPERFAMILY PROTEIN C4A8.06C"/>
    <property type="match status" value="1"/>
</dbReference>
<keyword evidence="1" id="KW-0378">Hydrolase</keyword>